<feature type="transmembrane region" description="Helical" evidence="2">
    <location>
        <begin position="69"/>
        <end position="90"/>
    </location>
</feature>
<dbReference type="EMBL" id="JAWLNX010000004">
    <property type="protein sequence ID" value="MEB3367180.1"/>
    <property type="molecule type" value="Genomic_DNA"/>
</dbReference>
<evidence type="ECO:0000313" key="3">
    <source>
        <dbReference type="EMBL" id="MEB3367180.1"/>
    </source>
</evidence>
<evidence type="ECO:0000256" key="1">
    <source>
        <dbReference type="SAM" id="MobiDB-lite"/>
    </source>
</evidence>
<keyword evidence="2" id="KW-0812">Transmembrane</keyword>
<feature type="region of interest" description="Disordered" evidence="1">
    <location>
        <begin position="204"/>
        <end position="226"/>
    </location>
</feature>
<sequence length="226" mass="24372">MGVLATALYYAMWNVGANTMGQFGSFLYVNVGGGEVATYSLVSTIGLGAGLLAGLVFMRFVDTRARRHLFAAGSLVIVLAWVWPLVVGFGEFSLLATLLLSGLGSSFAGETIYKVWSQELFPTLLRGTAQGATIAFGRVVAALIVSPLRRRSHLHRCRGAGGPRRWHRPVLDTEASGCAAARGGRRERMVKGCRGIASPRRNRPVRVLDRQVDGPGPPRPALDRLR</sequence>
<gene>
    <name evidence="3" type="ORF">R4I43_07160</name>
</gene>
<keyword evidence="2" id="KW-0472">Membrane</keyword>
<dbReference type="Proteomes" id="UP001327093">
    <property type="component" value="Unassembled WGS sequence"/>
</dbReference>
<evidence type="ECO:0008006" key="5">
    <source>
        <dbReference type="Google" id="ProtNLM"/>
    </source>
</evidence>
<keyword evidence="2" id="KW-1133">Transmembrane helix</keyword>
<dbReference type="Gene3D" id="1.20.1250.20">
    <property type="entry name" value="MFS general substrate transporter like domains"/>
    <property type="match status" value="1"/>
</dbReference>
<feature type="transmembrane region" description="Helical" evidence="2">
    <location>
        <begin position="36"/>
        <end position="57"/>
    </location>
</feature>
<accession>A0ABU6A6K8</accession>
<keyword evidence="4" id="KW-1185">Reference proteome</keyword>
<dbReference type="SUPFAM" id="SSF103473">
    <property type="entry name" value="MFS general substrate transporter"/>
    <property type="match status" value="1"/>
</dbReference>
<dbReference type="RefSeq" id="WP_324264739.1">
    <property type="nucleotide sequence ID" value="NZ_JAWLNX010000004.1"/>
</dbReference>
<evidence type="ECO:0000313" key="4">
    <source>
        <dbReference type="Proteomes" id="UP001327093"/>
    </source>
</evidence>
<reference evidence="3 4" key="1">
    <citation type="submission" date="2023-10" db="EMBL/GenBank/DDBJ databases">
        <title>Saccharopolyspora sp. nov., isolated from mangrove soil.</title>
        <authorList>
            <person name="Lu Y."/>
            <person name="Liu W."/>
        </authorList>
    </citation>
    <scope>NUCLEOTIDE SEQUENCE [LARGE SCALE GENOMIC DNA]</scope>
    <source>
        <strain evidence="3 4">S2-29</strain>
    </source>
</reference>
<protein>
    <recommendedName>
        <fullName evidence="5">MFS transporter</fullName>
    </recommendedName>
</protein>
<proteinExistence type="predicted"/>
<name>A0ABU6A6K8_9PSEU</name>
<organism evidence="3 4">
    <name type="scientific">Saccharopolyspora mangrovi</name>
    <dbReference type="NCBI Taxonomy" id="3082379"/>
    <lineage>
        <taxon>Bacteria</taxon>
        <taxon>Bacillati</taxon>
        <taxon>Actinomycetota</taxon>
        <taxon>Actinomycetes</taxon>
        <taxon>Pseudonocardiales</taxon>
        <taxon>Pseudonocardiaceae</taxon>
        <taxon>Saccharopolyspora</taxon>
    </lineage>
</organism>
<evidence type="ECO:0000256" key="2">
    <source>
        <dbReference type="SAM" id="Phobius"/>
    </source>
</evidence>
<dbReference type="InterPro" id="IPR036259">
    <property type="entry name" value="MFS_trans_sf"/>
</dbReference>
<comment type="caution">
    <text evidence="3">The sequence shown here is derived from an EMBL/GenBank/DDBJ whole genome shotgun (WGS) entry which is preliminary data.</text>
</comment>